<sequence>MDNLEKLPKDMQLQLRMGAIVMALKKMVINTPELQEEFNKHYNDVIADYKLPDFSEFEQ</sequence>
<dbReference type="Proteomes" id="UP000287527">
    <property type="component" value="Unassembled WGS sequence"/>
</dbReference>
<keyword evidence="2" id="KW-1185">Reference proteome</keyword>
<gene>
    <name evidence="1" type="ORF">EPI11_17490</name>
</gene>
<evidence type="ECO:0000313" key="1">
    <source>
        <dbReference type="EMBL" id="RWW91835.1"/>
    </source>
</evidence>
<dbReference type="AlphaFoldDB" id="A0A3S3TSK2"/>
<reference evidence="1 2" key="1">
    <citation type="submission" date="2019-01" db="EMBL/GenBank/DDBJ databases">
        <title>Flavobacterium sp. nov.,isolated from freshwater.</title>
        <authorList>
            <person name="Zhang R."/>
            <person name="Du Z.-J."/>
        </authorList>
    </citation>
    <scope>NUCLEOTIDE SEQUENCE [LARGE SCALE GENOMIC DNA]</scope>
    <source>
        <strain evidence="1 2">1E403</strain>
    </source>
</reference>
<name>A0A3S3TSK2_9FLAO</name>
<proteinExistence type="predicted"/>
<evidence type="ECO:0000313" key="2">
    <source>
        <dbReference type="Proteomes" id="UP000287527"/>
    </source>
</evidence>
<dbReference type="RefSeq" id="WP_128391287.1">
    <property type="nucleotide sequence ID" value="NZ_SBII01000016.1"/>
</dbReference>
<dbReference type="EMBL" id="SBII01000016">
    <property type="protein sequence ID" value="RWW91835.1"/>
    <property type="molecule type" value="Genomic_DNA"/>
</dbReference>
<protein>
    <submittedName>
        <fullName evidence="1">Uncharacterized protein</fullName>
    </submittedName>
</protein>
<comment type="caution">
    <text evidence="1">The sequence shown here is derived from an EMBL/GenBank/DDBJ whole genome shotgun (WGS) entry which is preliminary data.</text>
</comment>
<organism evidence="1 2">
    <name type="scientific">Flavobacterium cerinum</name>
    <dbReference type="NCBI Taxonomy" id="2502784"/>
    <lineage>
        <taxon>Bacteria</taxon>
        <taxon>Pseudomonadati</taxon>
        <taxon>Bacteroidota</taxon>
        <taxon>Flavobacteriia</taxon>
        <taxon>Flavobacteriales</taxon>
        <taxon>Flavobacteriaceae</taxon>
        <taxon>Flavobacterium</taxon>
    </lineage>
</organism>
<accession>A0A3S3TSK2</accession>